<dbReference type="InterPro" id="IPR029016">
    <property type="entry name" value="GAF-like_dom_sf"/>
</dbReference>
<dbReference type="InterPro" id="IPR043128">
    <property type="entry name" value="Rev_trsase/Diguanyl_cyclase"/>
</dbReference>
<dbReference type="NCBIfam" id="TIGR00254">
    <property type="entry name" value="GGDEF"/>
    <property type="match status" value="1"/>
</dbReference>
<dbReference type="InterPro" id="IPR029787">
    <property type="entry name" value="Nucleotide_cyclase"/>
</dbReference>
<dbReference type="Proteomes" id="UP001297581">
    <property type="component" value="Unassembled WGS sequence"/>
</dbReference>
<evidence type="ECO:0000313" key="3">
    <source>
        <dbReference type="Proteomes" id="UP001297581"/>
    </source>
</evidence>
<dbReference type="SUPFAM" id="SSF55781">
    <property type="entry name" value="GAF domain-like"/>
    <property type="match status" value="1"/>
</dbReference>
<dbReference type="SMART" id="SM00267">
    <property type="entry name" value="GGDEF"/>
    <property type="match status" value="1"/>
</dbReference>
<feature type="domain" description="GGDEF" evidence="1">
    <location>
        <begin position="194"/>
        <end position="327"/>
    </location>
</feature>
<dbReference type="InterPro" id="IPR003018">
    <property type="entry name" value="GAF"/>
</dbReference>
<dbReference type="PROSITE" id="PS50887">
    <property type="entry name" value="GGDEF"/>
    <property type="match status" value="1"/>
</dbReference>
<sequence>MLPAPIPFDEAERLEALRGLNVLDTEAEERFDRLTRLARRLFDVPICLISLVDSDRQWFKSCIGLSQSETRRDISFCGHAIMQADIFVIEDAHEDPRFADNPLVTGEPHIRFYAGYPLTLSNGHRVGTLCIIDRMARHFEPEAYRDLEDLGKLVVSELEAVQTATLDPLTGLSNLRGFELLAKQCLAKCQRQQQDATLFFLDLDYFKEINDRFGHQEGNSALAAFASLLKEAFREYDVIARIGGDEFVALVSHERSMSPAAGILSRLRQNLARHNIDTPIGYQLEFSCGTARFDALVPSSLERLLKDADIHMYREKQVHHQKHDEQN</sequence>
<dbReference type="EMBL" id="JAKUDL010000002">
    <property type="protein sequence ID" value="MCH4294259.1"/>
    <property type="molecule type" value="Genomic_DNA"/>
</dbReference>
<name>A0AAJ1EXR0_9GAMM</name>
<dbReference type="Gene3D" id="3.30.450.40">
    <property type="match status" value="1"/>
</dbReference>
<dbReference type="PANTHER" id="PTHR43102:SF2">
    <property type="entry name" value="GAF DOMAIN-CONTAINING PROTEIN"/>
    <property type="match status" value="1"/>
</dbReference>
<gene>
    <name evidence="2" type="ORF">MJ923_08060</name>
</gene>
<dbReference type="PANTHER" id="PTHR43102">
    <property type="entry name" value="SLR1143 PROTEIN"/>
    <property type="match status" value="1"/>
</dbReference>
<dbReference type="CDD" id="cd01949">
    <property type="entry name" value="GGDEF"/>
    <property type="match status" value="1"/>
</dbReference>
<keyword evidence="3" id="KW-1185">Reference proteome</keyword>
<dbReference type="Pfam" id="PF00990">
    <property type="entry name" value="GGDEF"/>
    <property type="match status" value="1"/>
</dbReference>
<protein>
    <submittedName>
        <fullName evidence="2">Sensor domain-containing diguanylate cyclase</fullName>
    </submittedName>
</protein>
<organism evidence="2 3">
    <name type="scientific">Shewanella zhuhaiensis</name>
    <dbReference type="NCBI Taxonomy" id="2919576"/>
    <lineage>
        <taxon>Bacteria</taxon>
        <taxon>Pseudomonadati</taxon>
        <taxon>Pseudomonadota</taxon>
        <taxon>Gammaproteobacteria</taxon>
        <taxon>Alteromonadales</taxon>
        <taxon>Shewanellaceae</taxon>
        <taxon>Shewanella</taxon>
    </lineage>
</organism>
<dbReference type="SMART" id="SM00065">
    <property type="entry name" value="GAF"/>
    <property type="match status" value="1"/>
</dbReference>
<proteinExistence type="predicted"/>
<dbReference type="SUPFAM" id="SSF55073">
    <property type="entry name" value="Nucleotide cyclase"/>
    <property type="match status" value="1"/>
</dbReference>
<dbReference type="AlphaFoldDB" id="A0AAJ1EXR0"/>
<dbReference type="Pfam" id="PF01590">
    <property type="entry name" value="GAF"/>
    <property type="match status" value="1"/>
</dbReference>
<dbReference type="RefSeq" id="WP_126167091.1">
    <property type="nucleotide sequence ID" value="NZ_JAKUDL010000002.1"/>
</dbReference>
<evidence type="ECO:0000259" key="1">
    <source>
        <dbReference type="PROSITE" id="PS50887"/>
    </source>
</evidence>
<reference evidence="2 3" key="1">
    <citation type="submission" date="2022-02" db="EMBL/GenBank/DDBJ databases">
        <title>The genome sequence of Shewanella sp. 3B26.</title>
        <authorList>
            <person name="Du J."/>
        </authorList>
    </citation>
    <scope>NUCLEOTIDE SEQUENCE [LARGE SCALE GENOMIC DNA]</scope>
    <source>
        <strain evidence="2 3">3B26</strain>
    </source>
</reference>
<evidence type="ECO:0000313" key="2">
    <source>
        <dbReference type="EMBL" id="MCH4294259.1"/>
    </source>
</evidence>
<dbReference type="Gene3D" id="3.30.70.270">
    <property type="match status" value="1"/>
</dbReference>
<accession>A0AAJ1EXR0</accession>
<dbReference type="InterPro" id="IPR000160">
    <property type="entry name" value="GGDEF_dom"/>
</dbReference>
<comment type="caution">
    <text evidence="2">The sequence shown here is derived from an EMBL/GenBank/DDBJ whole genome shotgun (WGS) entry which is preliminary data.</text>
</comment>